<evidence type="ECO:0000313" key="2">
    <source>
        <dbReference type="EMBL" id="CAJ1409767.1"/>
    </source>
</evidence>
<accession>A0AA36JQB0</accession>
<keyword evidence="3" id="KW-1185">Reference proteome</keyword>
<keyword evidence="1" id="KW-1133">Transmembrane helix</keyword>
<evidence type="ECO:0000256" key="1">
    <source>
        <dbReference type="SAM" id="Phobius"/>
    </source>
</evidence>
<keyword evidence="1" id="KW-0812">Transmembrane</keyword>
<name>A0AA36JQB0_9DINO</name>
<organism evidence="2 3">
    <name type="scientific">Effrenium voratum</name>
    <dbReference type="NCBI Taxonomy" id="2562239"/>
    <lineage>
        <taxon>Eukaryota</taxon>
        <taxon>Sar</taxon>
        <taxon>Alveolata</taxon>
        <taxon>Dinophyceae</taxon>
        <taxon>Suessiales</taxon>
        <taxon>Symbiodiniaceae</taxon>
        <taxon>Effrenium</taxon>
    </lineage>
</organism>
<dbReference type="AlphaFoldDB" id="A0AA36JQB0"/>
<comment type="caution">
    <text evidence="2">The sequence shown here is derived from an EMBL/GenBank/DDBJ whole genome shotgun (WGS) entry which is preliminary data.</text>
</comment>
<sequence>MSKHLKTFRTDTHRYARERASFNWQWAFQVSAPTLFCSLEFFVVDEDSLSLNDEIYQSKVLPLDQVMIKSYEIYRKGQSCRRVIPHEILFDLASTHNSDELAHEQPEEVQERLKKSCLTRMRVCCMRCCVCCYRCCCRRRRKPEVEVLKKPAKLKLEVEVLTLSEAAEDAVMESDRIPGAEPKDRMQWQHALADPPGFFYNFVGPTNYYFLRRSCRCVTCLLCTLILLAVIYLVCQIILPILDLSDRVAGTETGTGTTR</sequence>
<dbReference type="Proteomes" id="UP001178507">
    <property type="component" value="Unassembled WGS sequence"/>
</dbReference>
<reference evidence="2" key="1">
    <citation type="submission" date="2023-08" db="EMBL/GenBank/DDBJ databases">
        <authorList>
            <person name="Chen Y."/>
            <person name="Shah S."/>
            <person name="Dougan E. K."/>
            <person name="Thang M."/>
            <person name="Chan C."/>
        </authorList>
    </citation>
    <scope>NUCLEOTIDE SEQUENCE</scope>
</reference>
<dbReference type="EMBL" id="CAUJNA010003786">
    <property type="protein sequence ID" value="CAJ1409767.1"/>
    <property type="molecule type" value="Genomic_DNA"/>
</dbReference>
<feature type="transmembrane region" description="Helical" evidence="1">
    <location>
        <begin position="217"/>
        <end position="239"/>
    </location>
</feature>
<keyword evidence="1" id="KW-0472">Membrane</keyword>
<gene>
    <name evidence="2" type="ORF">EVOR1521_LOCUS30787</name>
</gene>
<protein>
    <submittedName>
        <fullName evidence="2">Uncharacterized protein</fullName>
    </submittedName>
</protein>
<evidence type="ECO:0000313" key="3">
    <source>
        <dbReference type="Proteomes" id="UP001178507"/>
    </source>
</evidence>
<proteinExistence type="predicted"/>